<name>A0A8J3B9F5_9BACI</name>
<evidence type="ECO:0000313" key="1">
    <source>
        <dbReference type="EMBL" id="GGJ97549.1"/>
    </source>
</evidence>
<accession>A0A8J3B9F5</accession>
<keyword evidence="2" id="KW-1185">Reference proteome</keyword>
<reference evidence="1" key="2">
    <citation type="submission" date="2020-09" db="EMBL/GenBank/DDBJ databases">
        <authorList>
            <person name="Sun Q."/>
            <person name="Ohkuma M."/>
        </authorList>
    </citation>
    <scope>NUCLEOTIDE SEQUENCE</scope>
    <source>
        <strain evidence="1">JCM 14719</strain>
    </source>
</reference>
<evidence type="ECO:0000313" key="2">
    <source>
        <dbReference type="Proteomes" id="UP000637720"/>
    </source>
</evidence>
<organism evidence="1 2">
    <name type="scientific">Calditerricola satsumensis</name>
    <dbReference type="NCBI Taxonomy" id="373054"/>
    <lineage>
        <taxon>Bacteria</taxon>
        <taxon>Bacillati</taxon>
        <taxon>Bacillota</taxon>
        <taxon>Bacilli</taxon>
        <taxon>Bacillales</taxon>
        <taxon>Bacillaceae</taxon>
        <taxon>Calditerricola</taxon>
    </lineage>
</organism>
<dbReference type="Proteomes" id="UP000637720">
    <property type="component" value="Unassembled WGS sequence"/>
</dbReference>
<dbReference type="EMBL" id="BMOF01000013">
    <property type="protein sequence ID" value="GGJ97549.1"/>
    <property type="molecule type" value="Genomic_DNA"/>
</dbReference>
<dbReference type="RefSeq" id="WP_157057783.1">
    <property type="nucleotide sequence ID" value="NZ_BMOF01000013.1"/>
</dbReference>
<sequence length="125" mass="14051">MRSPFVRVRDIAGEVKFCHVLRDVRTTVTTEELVIQRPHVSFRIPLANIVSLVPYTPDVPLTSPAPLPLPAAIPFAGSPYRITVAGLTVYTRSGKRDWTRADLVVPLSRVLLEQLARYSRLTVFR</sequence>
<dbReference type="AlphaFoldDB" id="A0A8J3B9F5"/>
<comment type="caution">
    <text evidence="1">The sequence shown here is derived from an EMBL/GenBank/DDBJ whole genome shotgun (WGS) entry which is preliminary data.</text>
</comment>
<reference evidence="1" key="1">
    <citation type="journal article" date="2014" name="Int. J. Syst. Evol. Microbiol.">
        <title>Complete genome sequence of Corynebacterium casei LMG S-19264T (=DSM 44701T), isolated from a smear-ripened cheese.</title>
        <authorList>
            <consortium name="US DOE Joint Genome Institute (JGI-PGF)"/>
            <person name="Walter F."/>
            <person name="Albersmeier A."/>
            <person name="Kalinowski J."/>
            <person name="Ruckert C."/>
        </authorList>
    </citation>
    <scope>NUCLEOTIDE SEQUENCE</scope>
    <source>
        <strain evidence="1">JCM 14719</strain>
    </source>
</reference>
<proteinExistence type="predicted"/>
<protein>
    <submittedName>
        <fullName evidence="1">Uncharacterized protein</fullName>
    </submittedName>
</protein>
<gene>
    <name evidence="1" type="ORF">GCM10007043_09230</name>
</gene>